<gene>
    <name evidence="1" type="ORF">BECKMB1821I_GA0114274_106415</name>
</gene>
<dbReference type="EMBL" id="CAADFQ010000064">
    <property type="protein sequence ID" value="VFK34213.1"/>
    <property type="molecule type" value="Genomic_DNA"/>
</dbReference>
<protein>
    <recommendedName>
        <fullName evidence="2">RNA-directed DNA polymerase</fullName>
    </recommendedName>
</protein>
<evidence type="ECO:0000313" key="1">
    <source>
        <dbReference type="EMBL" id="VFK34213.1"/>
    </source>
</evidence>
<accession>A0A450XY88</accession>
<dbReference type="AlphaFoldDB" id="A0A450XY88"/>
<evidence type="ECO:0008006" key="2">
    <source>
        <dbReference type="Google" id="ProtNLM"/>
    </source>
</evidence>
<sequence>MLLGCWRELNKGAASGVDRITAKDYQKDLKGNIRELVERLKGKRYRANLL</sequence>
<organism evidence="1">
    <name type="scientific">Candidatus Kentrum sp. MB</name>
    <dbReference type="NCBI Taxonomy" id="2138164"/>
    <lineage>
        <taxon>Bacteria</taxon>
        <taxon>Pseudomonadati</taxon>
        <taxon>Pseudomonadota</taxon>
        <taxon>Gammaproteobacteria</taxon>
        <taxon>Candidatus Kentrum</taxon>
    </lineage>
</organism>
<name>A0A450XY88_9GAMM</name>
<proteinExistence type="predicted"/>
<reference evidence="1" key="1">
    <citation type="submission" date="2019-02" db="EMBL/GenBank/DDBJ databases">
        <authorList>
            <person name="Gruber-Vodicka R. H."/>
            <person name="Seah K. B. B."/>
        </authorList>
    </citation>
    <scope>NUCLEOTIDE SEQUENCE</scope>
    <source>
        <strain evidence="1">BECK_BZ199</strain>
    </source>
</reference>